<name>A0A9Q0QTG0_9MAGN</name>
<accession>A0A9Q0QTG0</accession>
<protein>
    <submittedName>
        <fullName evidence="1">Uncharacterized protein</fullName>
    </submittedName>
</protein>
<dbReference type="AlphaFoldDB" id="A0A9Q0QTG0"/>
<proteinExistence type="predicted"/>
<comment type="caution">
    <text evidence="1">The sequence shown here is derived from an EMBL/GenBank/DDBJ whole genome shotgun (WGS) entry which is preliminary data.</text>
</comment>
<dbReference type="EMBL" id="JAMYWD010000005">
    <property type="protein sequence ID" value="KAJ4971099.1"/>
    <property type="molecule type" value="Genomic_DNA"/>
</dbReference>
<evidence type="ECO:0000313" key="2">
    <source>
        <dbReference type="Proteomes" id="UP001141806"/>
    </source>
</evidence>
<sequence length="107" mass="11889">MQHHDKLRSPSSHLVVRRNKIIGQVLIIGLGNTIDGRAVAIFNVSFLFLKEALSREIICYVEVPVAFRNRFEADLMADRSQVSVSFISDLLLGVPLSRTVASPLSKV</sequence>
<organism evidence="1 2">
    <name type="scientific">Protea cynaroides</name>
    <dbReference type="NCBI Taxonomy" id="273540"/>
    <lineage>
        <taxon>Eukaryota</taxon>
        <taxon>Viridiplantae</taxon>
        <taxon>Streptophyta</taxon>
        <taxon>Embryophyta</taxon>
        <taxon>Tracheophyta</taxon>
        <taxon>Spermatophyta</taxon>
        <taxon>Magnoliopsida</taxon>
        <taxon>Proteales</taxon>
        <taxon>Proteaceae</taxon>
        <taxon>Protea</taxon>
    </lineage>
</organism>
<dbReference type="Proteomes" id="UP001141806">
    <property type="component" value="Unassembled WGS sequence"/>
</dbReference>
<reference evidence="1" key="1">
    <citation type="journal article" date="2023" name="Plant J.">
        <title>The genome of the king protea, Protea cynaroides.</title>
        <authorList>
            <person name="Chang J."/>
            <person name="Duong T.A."/>
            <person name="Schoeman C."/>
            <person name="Ma X."/>
            <person name="Roodt D."/>
            <person name="Barker N."/>
            <person name="Li Z."/>
            <person name="Van de Peer Y."/>
            <person name="Mizrachi E."/>
        </authorList>
    </citation>
    <scope>NUCLEOTIDE SEQUENCE</scope>
    <source>
        <tissue evidence="1">Young leaves</tissue>
    </source>
</reference>
<evidence type="ECO:0000313" key="1">
    <source>
        <dbReference type="EMBL" id="KAJ4971099.1"/>
    </source>
</evidence>
<keyword evidence="2" id="KW-1185">Reference proteome</keyword>
<gene>
    <name evidence="1" type="ORF">NE237_004198</name>
</gene>